<gene>
    <name evidence="1" type="ORF">AtDm6_0128</name>
</gene>
<evidence type="ECO:0000313" key="2">
    <source>
        <dbReference type="Proteomes" id="UP000029448"/>
    </source>
</evidence>
<dbReference type="AlphaFoldDB" id="A0A094YYM0"/>
<dbReference type="Proteomes" id="UP000029448">
    <property type="component" value="Unassembled WGS sequence"/>
</dbReference>
<name>A0A094YYM0_9PROT</name>
<proteinExistence type="predicted"/>
<comment type="caution">
    <text evidence="1">The sequence shown here is derived from an EMBL/GenBank/DDBJ whole genome shotgun (WGS) entry which is preliminary data.</text>
</comment>
<reference evidence="1 2" key="1">
    <citation type="submission" date="2014-06" db="EMBL/GenBank/DDBJ databases">
        <title>Functional and comparative genomic analyses of the Drosophila gut microbiota identify candidate symbiosis factors.</title>
        <authorList>
            <person name="Newell P.D."/>
            <person name="Chaston J.M."/>
            <person name="Douglas A.E."/>
        </authorList>
    </citation>
    <scope>NUCLEOTIDE SEQUENCE [LARGE SCALE GENOMIC DNA]</scope>
    <source>
        <strain evidence="1 2">DmCS_006</strain>
    </source>
</reference>
<organism evidence="1 2">
    <name type="scientific">Acetobacter tropicalis</name>
    <dbReference type="NCBI Taxonomy" id="104102"/>
    <lineage>
        <taxon>Bacteria</taxon>
        <taxon>Pseudomonadati</taxon>
        <taxon>Pseudomonadota</taxon>
        <taxon>Alphaproteobacteria</taxon>
        <taxon>Acetobacterales</taxon>
        <taxon>Acetobacteraceae</taxon>
        <taxon>Acetobacter</taxon>
    </lineage>
</organism>
<dbReference type="EMBL" id="JOKM01000006">
    <property type="protein sequence ID" value="KGB26502.1"/>
    <property type="molecule type" value="Genomic_DNA"/>
</dbReference>
<accession>A0A094YYM0</accession>
<sequence>MEYYFPVLNKAESLSVLNFSAHHTCQTDIMLLKIRSSRTFFFLIAPLQKAQQKIVPYSVRDMGDRV</sequence>
<evidence type="ECO:0000313" key="1">
    <source>
        <dbReference type="EMBL" id="KGB26502.1"/>
    </source>
</evidence>
<dbReference type="PATRIC" id="fig|104102.7.peg.126"/>
<dbReference type="STRING" id="104102.AtDm6_0128"/>
<protein>
    <submittedName>
        <fullName evidence="1">Uncharacterized protein</fullName>
    </submittedName>
</protein>
<keyword evidence="2" id="KW-1185">Reference proteome</keyword>